<keyword evidence="5" id="KW-0560">Oxidoreductase</keyword>
<evidence type="ECO:0000259" key="3">
    <source>
        <dbReference type="Pfam" id="PF00501"/>
    </source>
</evidence>
<dbReference type="Pfam" id="PF13193">
    <property type="entry name" value="AMP-binding_C"/>
    <property type="match status" value="1"/>
</dbReference>
<organism evidence="5 6">
    <name type="scientific">Glarea lozoyensis (strain ATCC 74030 / MF5533)</name>
    <dbReference type="NCBI Taxonomy" id="1104152"/>
    <lineage>
        <taxon>Eukaryota</taxon>
        <taxon>Fungi</taxon>
        <taxon>Dikarya</taxon>
        <taxon>Ascomycota</taxon>
        <taxon>Pezizomycotina</taxon>
        <taxon>Leotiomycetes</taxon>
        <taxon>Helotiales</taxon>
        <taxon>Helotiaceae</taxon>
        <taxon>Glarea</taxon>
    </lineage>
</organism>
<name>H0EVN7_GLAL7</name>
<dbReference type="InterPro" id="IPR042099">
    <property type="entry name" value="ANL_N_sf"/>
</dbReference>
<feature type="domain" description="AMP-dependent synthetase/ligase" evidence="3">
    <location>
        <begin position="2"/>
        <end position="69"/>
    </location>
</feature>
<dbReference type="SUPFAM" id="SSF51905">
    <property type="entry name" value="FAD/NAD(P)-binding domain"/>
    <property type="match status" value="3"/>
</dbReference>
<evidence type="ECO:0000256" key="1">
    <source>
        <dbReference type="ARBA" id="ARBA00010139"/>
    </source>
</evidence>
<dbReference type="SUPFAM" id="SSF56801">
    <property type="entry name" value="Acetyl-CoA synthetase-like"/>
    <property type="match status" value="1"/>
</dbReference>
<dbReference type="InterPro" id="IPR025110">
    <property type="entry name" value="AMP-bd_C"/>
</dbReference>
<dbReference type="EMBL" id="AGUE01000195">
    <property type="protein sequence ID" value="EHK97421.1"/>
    <property type="molecule type" value="Genomic_DNA"/>
</dbReference>
<dbReference type="Pfam" id="PF00501">
    <property type="entry name" value="AMP-binding"/>
    <property type="match status" value="1"/>
</dbReference>
<comment type="caution">
    <text evidence="5">The sequence shown here is derived from an EMBL/GenBank/DDBJ whole genome shotgun (WGS) entry which is preliminary data.</text>
</comment>
<feature type="domain" description="AMP-binding enzyme C-terminal" evidence="4">
    <location>
        <begin position="120"/>
        <end position="197"/>
    </location>
</feature>
<protein>
    <submittedName>
        <fullName evidence="5">Putative sterigmatocystin biosynthesis monooxygenase stcW</fullName>
    </submittedName>
</protein>
<dbReference type="GO" id="GO:0004497">
    <property type="term" value="F:monooxygenase activity"/>
    <property type="evidence" value="ECO:0007669"/>
    <property type="project" value="UniProtKB-KW"/>
</dbReference>
<dbReference type="AlphaFoldDB" id="H0EVN7"/>
<dbReference type="Gene3D" id="3.50.50.60">
    <property type="entry name" value="FAD/NAD(P)-binding domain"/>
    <property type="match status" value="2"/>
</dbReference>
<dbReference type="InterPro" id="IPR051209">
    <property type="entry name" value="FAD-bind_Monooxygenase_sf"/>
</dbReference>
<dbReference type="InterPro" id="IPR036188">
    <property type="entry name" value="FAD/NAD-bd_sf"/>
</dbReference>
<dbReference type="HOGENOM" id="CLU_321055_0_0_1"/>
<dbReference type="Pfam" id="PF13450">
    <property type="entry name" value="NAD_binding_8"/>
    <property type="match status" value="1"/>
</dbReference>
<comment type="similarity">
    <text evidence="1">Belongs to the FAD-binding monooxygenase family.</text>
</comment>
<evidence type="ECO:0000313" key="5">
    <source>
        <dbReference type="EMBL" id="EHK97421.1"/>
    </source>
</evidence>
<evidence type="ECO:0000259" key="4">
    <source>
        <dbReference type="Pfam" id="PF13193"/>
    </source>
</evidence>
<keyword evidence="6" id="KW-1185">Reference proteome</keyword>
<evidence type="ECO:0000256" key="2">
    <source>
        <dbReference type="SAM" id="MobiDB-lite"/>
    </source>
</evidence>
<dbReference type="Proteomes" id="UP000005446">
    <property type="component" value="Unassembled WGS sequence"/>
</dbReference>
<dbReference type="Gene3D" id="3.30.300.30">
    <property type="match status" value="1"/>
</dbReference>
<feature type="region of interest" description="Disordered" evidence="2">
    <location>
        <begin position="284"/>
        <end position="303"/>
    </location>
</feature>
<proteinExistence type="inferred from homology"/>
<dbReference type="OrthoDB" id="74360at2759"/>
<gene>
    <name evidence="5" type="ORF">M7I_6838</name>
</gene>
<accession>H0EVN7</accession>
<evidence type="ECO:0000313" key="6">
    <source>
        <dbReference type="Proteomes" id="UP000005446"/>
    </source>
</evidence>
<dbReference type="PANTHER" id="PTHR42877">
    <property type="entry name" value="L-ORNITHINE N(5)-MONOOXYGENASE-RELATED"/>
    <property type="match status" value="1"/>
</dbReference>
<sequence length="903" mass="102058">MQINQGWGMTEVTCGAIHVPGGVNDDSGSVGQLDPNTECMLLDDDGKEVATGEPGEMYIRGPQVCLRYWKNDVATKESISEDKWLRTGDVAVCDDRGYFWIVDRKKELIKVNALQVAPAELEAVLLEHEHIADAAVVGITLHNEEWPRAYVAIQEASKGKVTPGDIEEWIKSRVAKHKHLVGGVTFVDEVPKLASGKIQRKTMREWSKADAKVLEQQKEDGHEVETKSRAHDPALSRRFRAWRKSFPDLKVPRLDSIDRGTSFVLYNTLVLNHASCKAVRGYEFPSSKDTPQQATVPSRSETITHSKMAPSAMPDSNGVTTNGINGGGVPYAEAKTEDAYKVLPQYHSQASKLRVASIGAGASGLCLAYKMERMLEAGTWELTLFEKNPHFGGTWYENTYPGVACDIPSHLYTFSWDPNPNWSHYFAYGPEIQKYFENFAERHGSKKYMKLNSKVIEARWNEAAGKYTIVLENPITGQKWEDWCHVLVNGSGILNNWKWPEIEGLHDFKGKLTHSAHWDHDIDFNDKSIGLIGTGSSSVQIVPQLQRQVKHMDVFMRSPTWISPPFGGGVLHEELLKGAEEEPGERQYTFTEADKKKFADDPEYLLLFRKKIEAEINSLFGMYQQGSEMSNQFREVIRTEMNRRIGPGNEKLKEFIIPKWSPGCRRISPGDGYLEALVKDNVQPVFSGIKKVVPEGIITEDGALHKMDVLVCATGFQVAFRPAFKVVNGDGVTLDEDWGKGPNLYLGLSAPRFPNFYTIVGPGATWSSGTLLPSIETSVEYAIKMMRKIQKEQIKSIDVKQEALDDIYAHFDEFHKTTVWQEECRSWFKDGKVKNRIYLWPGSTIHFLKTIKDPRFEDYNIRYRYNNRFAFLGNGEVKAHTIKGNVQGLAPYVRNHDHEWSIE</sequence>
<feature type="compositionally biased region" description="Polar residues" evidence="2">
    <location>
        <begin position="287"/>
        <end position="303"/>
    </location>
</feature>
<dbReference type="InParanoid" id="H0EVN7"/>
<dbReference type="PANTHER" id="PTHR42877:SF8">
    <property type="entry name" value="MONOOXYGENASE"/>
    <property type="match status" value="1"/>
</dbReference>
<dbReference type="InterPro" id="IPR000873">
    <property type="entry name" value="AMP-dep_synth/lig_dom"/>
</dbReference>
<reference evidence="5 6" key="1">
    <citation type="journal article" date="2012" name="Eukaryot. Cell">
        <title>Genome sequence of the fungus Glarea lozoyensis: the first genome sequence of a species from the Helotiaceae family.</title>
        <authorList>
            <person name="Youssar L."/>
            <person name="Gruening B.A."/>
            <person name="Erxleben A."/>
            <person name="Guenther S."/>
            <person name="Huettel W."/>
        </authorList>
    </citation>
    <scope>NUCLEOTIDE SEQUENCE [LARGE SCALE GENOMIC DNA]</scope>
    <source>
        <strain evidence="6">ATCC 74030 / MF5533</strain>
    </source>
</reference>
<dbReference type="InterPro" id="IPR045851">
    <property type="entry name" value="AMP-bd_C_sf"/>
</dbReference>
<dbReference type="Gene3D" id="3.40.50.12780">
    <property type="entry name" value="N-terminal domain of ligase-like"/>
    <property type="match status" value="1"/>
</dbReference>
<keyword evidence="5" id="KW-0503">Monooxygenase</keyword>